<dbReference type="InterPro" id="IPR017523">
    <property type="entry name" value="Rv3268"/>
</dbReference>
<protein>
    <submittedName>
        <fullName evidence="1">TIGR03089 family protein</fullName>
    </submittedName>
</protein>
<accession>A0ABW2SJ53</accession>
<name>A0ABW2SJ53_9ACTO</name>
<dbReference type="RefSeq" id="WP_380971906.1">
    <property type="nucleotide sequence ID" value="NZ_JBHTEF010000001.1"/>
</dbReference>
<evidence type="ECO:0000313" key="2">
    <source>
        <dbReference type="Proteomes" id="UP001596527"/>
    </source>
</evidence>
<gene>
    <name evidence="1" type="ORF">ACFQWG_02835</name>
</gene>
<dbReference type="NCBIfam" id="TIGR03089">
    <property type="entry name" value="TIGR03089 family protein"/>
    <property type="match status" value="1"/>
</dbReference>
<evidence type="ECO:0000313" key="1">
    <source>
        <dbReference type="EMBL" id="MFC7580157.1"/>
    </source>
</evidence>
<proteinExistence type="predicted"/>
<dbReference type="EMBL" id="JBHTEF010000001">
    <property type="protein sequence ID" value="MFC7580157.1"/>
    <property type="molecule type" value="Genomic_DNA"/>
</dbReference>
<comment type="caution">
    <text evidence="1">The sequence shown here is derived from an EMBL/GenBank/DDBJ whole genome shotgun (WGS) entry which is preliminary data.</text>
</comment>
<sequence length="248" mass="25180">MTLSELVDALSARRGPALTWYGADGGRTELGGPVVARWVAKIANLLGTDLAGDLFDEPAPAPGAPAGPGSPVRVVRVDLGRSWQAVVWTAAAWLSGWEVRGGAPTDSPGGGAIGEDGAAVWVVSHVESASARAAQDGMWVLAHDLSPLALSWAGEPLPEGVLDALSDLAVQPDALVVAPDAVWQGPADGSPQPGGSLRVLVVADDAASTTRFVLAHWAAGHSVVVAGAEPGDDGALDRIATQEHAVRV</sequence>
<organism evidence="1 2">
    <name type="scientific">Schaalia naturae</name>
    <dbReference type="NCBI Taxonomy" id="635203"/>
    <lineage>
        <taxon>Bacteria</taxon>
        <taxon>Bacillati</taxon>
        <taxon>Actinomycetota</taxon>
        <taxon>Actinomycetes</taxon>
        <taxon>Actinomycetales</taxon>
        <taxon>Actinomycetaceae</taxon>
        <taxon>Schaalia</taxon>
    </lineage>
</organism>
<dbReference type="Proteomes" id="UP001596527">
    <property type="component" value="Unassembled WGS sequence"/>
</dbReference>
<keyword evidence="2" id="KW-1185">Reference proteome</keyword>
<reference evidence="2" key="1">
    <citation type="journal article" date="2019" name="Int. J. Syst. Evol. Microbiol.">
        <title>The Global Catalogue of Microorganisms (GCM) 10K type strain sequencing project: providing services to taxonomists for standard genome sequencing and annotation.</title>
        <authorList>
            <consortium name="The Broad Institute Genomics Platform"/>
            <consortium name="The Broad Institute Genome Sequencing Center for Infectious Disease"/>
            <person name="Wu L."/>
            <person name="Ma J."/>
        </authorList>
    </citation>
    <scope>NUCLEOTIDE SEQUENCE [LARGE SCALE GENOMIC DNA]</scope>
    <source>
        <strain evidence="2">CCUG 56698</strain>
    </source>
</reference>